<dbReference type="AlphaFoldDB" id="A0A0J8VB89"/>
<organism evidence="2 3">
    <name type="scientific">Photobacterium swingsii</name>
    <dbReference type="NCBI Taxonomy" id="680026"/>
    <lineage>
        <taxon>Bacteria</taxon>
        <taxon>Pseudomonadati</taxon>
        <taxon>Pseudomonadota</taxon>
        <taxon>Gammaproteobacteria</taxon>
        <taxon>Vibrionales</taxon>
        <taxon>Vibrionaceae</taxon>
        <taxon>Photobacterium</taxon>
    </lineage>
</organism>
<gene>
    <name evidence="2" type="ORF">C9I94_10565</name>
</gene>
<comment type="caution">
    <text evidence="2">The sequence shown here is derived from an EMBL/GenBank/DDBJ whole genome shotgun (WGS) entry which is preliminary data.</text>
</comment>
<keyword evidence="1" id="KW-0472">Membrane</keyword>
<evidence type="ECO:0000313" key="2">
    <source>
        <dbReference type="EMBL" id="PSW24471.1"/>
    </source>
</evidence>
<dbReference type="InterPro" id="IPR046160">
    <property type="entry name" value="DUF6162"/>
</dbReference>
<proteinExistence type="predicted"/>
<dbReference type="RefSeq" id="WP_048898959.1">
    <property type="nucleotide sequence ID" value="NZ_AP024853.1"/>
</dbReference>
<keyword evidence="1" id="KW-1133">Transmembrane helix</keyword>
<keyword evidence="3" id="KW-1185">Reference proteome</keyword>
<evidence type="ECO:0000313" key="3">
    <source>
        <dbReference type="Proteomes" id="UP000240481"/>
    </source>
</evidence>
<dbReference type="Pfam" id="PF19659">
    <property type="entry name" value="DUF6162"/>
    <property type="match status" value="1"/>
</dbReference>
<reference evidence="2 3" key="1">
    <citation type="submission" date="2018-01" db="EMBL/GenBank/DDBJ databases">
        <title>Whole genome sequencing of Histamine producing bacteria.</title>
        <authorList>
            <person name="Butler K."/>
        </authorList>
    </citation>
    <scope>NUCLEOTIDE SEQUENCE [LARGE SCALE GENOMIC DNA]</scope>
    <source>
        <strain evidence="2 3">DSM 24669</strain>
    </source>
</reference>
<name>A0A0J8VB89_9GAMM</name>
<dbReference type="EMBL" id="PYLZ01000005">
    <property type="protein sequence ID" value="PSW24471.1"/>
    <property type="molecule type" value="Genomic_DNA"/>
</dbReference>
<dbReference type="OrthoDB" id="95459at2"/>
<accession>A0A0J8VB89</accession>
<dbReference type="STRING" id="680026.AB733_11830"/>
<keyword evidence="1" id="KW-0812">Transmembrane</keyword>
<evidence type="ECO:0000256" key="1">
    <source>
        <dbReference type="SAM" id="Phobius"/>
    </source>
</evidence>
<sequence length="208" mass="22921">MITQTVRSDNGGREGKWVALSILLILMISAVLLPYHQQQAGTATLPSHQIALTDIEQASLGLIADLRLAHEEVRNLYFDARDLNASEQQASVLETELTKSSLSQWADIDELREMWLPPFIEDKSWDFQGKHQWTLIAPATYQGIAQASGGAKSLVLVAVHETPEIWLDLNNNAAELLASETVISDKALIDAGWIQIAFEQANATSHGH</sequence>
<feature type="transmembrane region" description="Helical" evidence="1">
    <location>
        <begin position="17"/>
        <end position="35"/>
    </location>
</feature>
<protein>
    <submittedName>
        <fullName evidence="2">Uncharacterized protein</fullName>
    </submittedName>
</protein>
<dbReference type="Proteomes" id="UP000240481">
    <property type="component" value="Unassembled WGS sequence"/>
</dbReference>